<feature type="transmembrane region" description="Helical" evidence="1">
    <location>
        <begin position="72"/>
        <end position="91"/>
    </location>
</feature>
<keyword evidence="1" id="KW-1133">Transmembrane helix</keyword>
<dbReference type="RefSeq" id="WP_305112791.1">
    <property type="nucleotide sequence ID" value="NZ_JAUTIX010000009.1"/>
</dbReference>
<keyword evidence="1" id="KW-0472">Membrane</keyword>
<gene>
    <name evidence="2" type="ORF">Q7X28_20935</name>
</gene>
<evidence type="ECO:0000313" key="2">
    <source>
        <dbReference type="EMBL" id="MDP0400391.1"/>
    </source>
</evidence>
<comment type="caution">
    <text evidence="2">The sequence shown here is derived from an EMBL/GenBank/DDBJ whole genome shotgun (WGS) entry which is preliminary data.</text>
</comment>
<evidence type="ECO:0000256" key="1">
    <source>
        <dbReference type="SAM" id="Phobius"/>
    </source>
</evidence>
<reference evidence="2" key="1">
    <citation type="submission" date="2023-08" db="EMBL/GenBank/DDBJ databases">
        <title>The draft genome of Tsukamurella strandjordii strain 050030.</title>
        <authorList>
            <person name="Zhao F."/>
            <person name="Feng Y."/>
            <person name="Zong Z."/>
        </authorList>
    </citation>
    <scope>NUCLEOTIDE SEQUENCE</scope>
    <source>
        <strain evidence="2">050030</strain>
    </source>
</reference>
<sequence length="98" mass="10113">MANSEEEGTLGSLSQGARGALAGIGAVGAVLLVGGFALRAKLDGDYNGCIDRYRDELNPYSFCTKQPGGTSFLMILGALILVGVLAAYLAMRSGKKRG</sequence>
<dbReference type="Proteomes" id="UP001178281">
    <property type="component" value="Unassembled WGS sequence"/>
</dbReference>
<keyword evidence="1" id="KW-0812">Transmembrane</keyword>
<feature type="transmembrane region" description="Helical" evidence="1">
    <location>
        <begin position="20"/>
        <end position="38"/>
    </location>
</feature>
<accession>A0AA90NL48</accession>
<organism evidence="2 3">
    <name type="scientific">Tsukamurella strandjordii</name>
    <dbReference type="NCBI Taxonomy" id="147577"/>
    <lineage>
        <taxon>Bacteria</taxon>
        <taxon>Bacillati</taxon>
        <taxon>Actinomycetota</taxon>
        <taxon>Actinomycetes</taxon>
        <taxon>Mycobacteriales</taxon>
        <taxon>Tsukamurellaceae</taxon>
        <taxon>Tsukamurella</taxon>
    </lineage>
</organism>
<name>A0AA90NL48_9ACTN</name>
<protein>
    <submittedName>
        <fullName evidence="2">Uncharacterized protein</fullName>
    </submittedName>
</protein>
<dbReference type="EMBL" id="JAUTIX010000009">
    <property type="protein sequence ID" value="MDP0400391.1"/>
    <property type="molecule type" value="Genomic_DNA"/>
</dbReference>
<dbReference type="AlphaFoldDB" id="A0AA90NL48"/>
<evidence type="ECO:0000313" key="3">
    <source>
        <dbReference type="Proteomes" id="UP001178281"/>
    </source>
</evidence>
<proteinExistence type="predicted"/>
<keyword evidence="3" id="KW-1185">Reference proteome</keyword>